<sequence>HQNPSKDQHRNHHSSPAAVVLQARVAAVLCADHEAITPQGPETQKTVSDAGCDLIGAAFCLSPCCDANGTCQTGRDPARSGSSCHA</sequence>
<feature type="non-terminal residue" evidence="1">
    <location>
        <position position="86"/>
    </location>
</feature>
<dbReference type="Proteomes" id="UP000265520">
    <property type="component" value="Unassembled WGS sequence"/>
</dbReference>
<reference evidence="1 2" key="1">
    <citation type="journal article" date="2018" name="Front. Plant Sci.">
        <title>Red Clover (Trifolium pratense) and Zigzag Clover (T. medium) - A Picture of Genomic Similarities and Differences.</title>
        <authorList>
            <person name="Dluhosova J."/>
            <person name="Istvanek J."/>
            <person name="Nedelnik J."/>
            <person name="Repkova J."/>
        </authorList>
    </citation>
    <scope>NUCLEOTIDE SEQUENCE [LARGE SCALE GENOMIC DNA]</scope>
    <source>
        <strain evidence="2">cv. 10/8</strain>
        <tissue evidence="1">Leaf</tissue>
    </source>
</reference>
<accession>A0A392TNI7</accession>
<dbReference type="EMBL" id="LXQA010624355">
    <property type="protein sequence ID" value="MCI62741.1"/>
    <property type="molecule type" value="Genomic_DNA"/>
</dbReference>
<comment type="caution">
    <text evidence="1">The sequence shown here is derived from an EMBL/GenBank/DDBJ whole genome shotgun (WGS) entry which is preliminary data.</text>
</comment>
<name>A0A392TNI7_9FABA</name>
<evidence type="ECO:0000313" key="1">
    <source>
        <dbReference type="EMBL" id="MCI62741.1"/>
    </source>
</evidence>
<feature type="non-terminal residue" evidence="1">
    <location>
        <position position="1"/>
    </location>
</feature>
<evidence type="ECO:0000313" key="2">
    <source>
        <dbReference type="Proteomes" id="UP000265520"/>
    </source>
</evidence>
<dbReference type="AlphaFoldDB" id="A0A392TNI7"/>
<organism evidence="1 2">
    <name type="scientific">Trifolium medium</name>
    <dbReference type="NCBI Taxonomy" id="97028"/>
    <lineage>
        <taxon>Eukaryota</taxon>
        <taxon>Viridiplantae</taxon>
        <taxon>Streptophyta</taxon>
        <taxon>Embryophyta</taxon>
        <taxon>Tracheophyta</taxon>
        <taxon>Spermatophyta</taxon>
        <taxon>Magnoliopsida</taxon>
        <taxon>eudicotyledons</taxon>
        <taxon>Gunneridae</taxon>
        <taxon>Pentapetalae</taxon>
        <taxon>rosids</taxon>
        <taxon>fabids</taxon>
        <taxon>Fabales</taxon>
        <taxon>Fabaceae</taxon>
        <taxon>Papilionoideae</taxon>
        <taxon>50 kb inversion clade</taxon>
        <taxon>NPAAA clade</taxon>
        <taxon>Hologalegina</taxon>
        <taxon>IRL clade</taxon>
        <taxon>Trifolieae</taxon>
        <taxon>Trifolium</taxon>
    </lineage>
</organism>
<proteinExistence type="predicted"/>
<protein>
    <submittedName>
        <fullName evidence="1">Uncharacterized protein</fullName>
    </submittedName>
</protein>
<keyword evidence="2" id="KW-1185">Reference proteome</keyword>